<dbReference type="Proteomes" id="UP000499080">
    <property type="component" value="Unassembled WGS sequence"/>
</dbReference>
<proteinExistence type="predicted"/>
<sequence>MPSGKNCRHDSTPPPTRAQAHPVPPPFLIAAFHQSGPFAPARSKPWRTRVGPGATGTQTTTNQDPNQPILRRRSQPHRHFIQQQDTYTK</sequence>
<feature type="compositionally biased region" description="Low complexity" evidence="1">
    <location>
        <begin position="51"/>
        <end position="68"/>
    </location>
</feature>
<keyword evidence="3" id="KW-1185">Reference proteome</keyword>
<evidence type="ECO:0000256" key="1">
    <source>
        <dbReference type="SAM" id="MobiDB-lite"/>
    </source>
</evidence>
<feature type="compositionally biased region" description="Pro residues" evidence="1">
    <location>
        <begin position="12"/>
        <end position="27"/>
    </location>
</feature>
<organism evidence="2 3">
    <name type="scientific">Araneus ventricosus</name>
    <name type="common">Orbweaver spider</name>
    <name type="synonym">Epeira ventricosa</name>
    <dbReference type="NCBI Taxonomy" id="182803"/>
    <lineage>
        <taxon>Eukaryota</taxon>
        <taxon>Metazoa</taxon>
        <taxon>Ecdysozoa</taxon>
        <taxon>Arthropoda</taxon>
        <taxon>Chelicerata</taxon>
        <taxon>Arachnida</taxon>
        <taxon>Araneae</taxon>
        <taxon>Araneomorphae</taxon>
        <taxon>Entelegynae</taxon>
        <taxon>Araneoidea</taxon>
        <taxon>Araneidae</taxon>
        <taxon>Araneus</taxon>
    </lineage>
</organism>
<evidence type="ECO:0000313" key="2">
    <source>
        <dbReference type="EMBL" id="GBN35958.1"/>
    </source>
</evidence>
<dbReference type="AlphaFoldDB" id="A0A4Y2N949"/>
<comment type="caution">
    <text evidence="2">The sequence shown here is derived from an EMBL/GenBank/DDBJ whole genome shotgun (WGS) entry which is preliminary data.</text>
</comment>
<dbReference type="EMBL" id="BGPR01008770">
    <property type="protein sequence ID" value="GBN35958.1"/>
    <property type="molecule type" value="Genomic_DNA"/>
</dbReference>
<feature type="region of interest" description="Disordered" evidence="1">
    <location>
        <begin position="1"/>
        <end position="89"/>
    </location>
</feature>
<gene>
    <name evidence="2" type="ORF">AVEN_54230_1</name>
</gene>
<reference evidence="2 3" key="1">
    <citation type="journal article" date="2019" name="Sci. Rep.">
        <title>Orb-weaving spider Araneus ventricosus genome elucidates the spidroin gene catalogue.</title>
        <authorList>
            <person name="Kono N."/>
            <person name="Nakamura H."/>
            <person name="Ohtoshi R."/>
            <person name="Moran D.A.P."/>
            <person name="Shinohara A."/>
            <person name="Yoshida Y."/>
            <person name="Fujiwara M."/>
            <person name="Mori M."/>
            <person name="Tomita M."/>
            <person name="Arakawa K."/>
        </authorList>
    </citation>
    <scope>NUCLEOTIDE SEQUENCE [LARGE SCALE GENOMIC DNA]</scope>
</reference>
<protein>
    <submittedName>
        <fullName evidence="2">Uncharacterized protein</fullName>
    </submittedName>
</protein>
<feature type="compositionally biased region" description="Basic residues" evidence="1">
    <location>
        <begin position="70"/>
        <end position="80"/>
    </location>
</feature>
<accession>A0A4Y2N949</accession>
<evidence type="ECO:0000313" key="3">
    <source>
        <dbReference type="Proteomes" id="UP000499080"/>
    </source>
</evidence>
<name>A0A4Y2N949_ARAVE</name>